<dbReference type="EMBL" id="BKCJ011794802">
    <property type="protein sequence ID" value="GFD53482.1"/>
    <property type="molecule type" value="Genomic_DNA"/>
</dbReference>
<feature type="non-terminal residue" evidence="2">
    <location>
        <position position="101"/>
    </location>
</feature>
<reference evidence="2" key="1">
    <citation type="journal article" date="2019" name="Sci. Rep.">
        <title>Draft genome of Tanacetum cinerariifolium, the natural source of mosquito coil.</title>
        <authorList>
            <person name="Yamashiro T."/>
            <person name="Shiraishi A."/>
            <person name="Satake H."/>
            <person name="Nakayama K."/>
        </authorList>
    </citation>
    <scope>NUCLEOTIDE SEQUENCE</scope>
</reference>
<dbReference type="AlphaFoldDB" id="A0A699X093"/>
<proteinExistence type="predicted"/>
<sequence length="101" mass="10205">QLHAAGGGPGEHPGGLPGRAPGALARRAAPPLCAAALPARRHRRYHPAHAAGENPRAQPVPGPGRGQPLRAVFAAAARRGPPRGLARRGLLPGHHAAVAQP</sequence>
<gene>
    <name evidence="2" type="ORF">Tci_925451</name>
</gene>
<name>A0A699X093_TANCI</name>
<feature type="compositionally biased region" description="Low complexity" evidence="1">
    <location>
        <begin position="18"/>
        <end position="38"/>
    </location>
</feature>
<accession>A0A699X093</accession>
<feature type="compositionally biased region" description="Gly residues" evidence="1">
    <location>
        <begin position="1"/>
        <end position="17"/>
    </location>
</feature>
<feature type="region of interest" description="Disordered" evidence="1">
    <location>
        <begin position="1"/>
        <end position="67"/>
    </location>
</feature>
<feature type="non-terminal residue" evidence="2">
    <location>
        <position position="1"/>
    </location>
</feature>
<evidence type="ECO:0000256" key="1">
    <source>
        <dbReference type="SAM" id="MobiDB-lite"/>
    </source>
</evidence>
<evidence type="ECO:0000313" key="2">
    <source>
        <dbReference type="EMBL" id="GFD53482.1"/>
    </source>
</evidence>
<comment type="caution">
    <text evidence="2">The sequence shown here is derived from an EMBL/GenBank/DDBJ whole genome shotgun (WGS) entry which is preliminary data.</text>
</comment>
<protein>
    <submittedName>
        <fullName evidence="2">Uncharacterized protein</fullName>
    </submittedName>
</protein>
<organism evidence="2">
    <name type="scientific">Tanacetum cinerariifolium</name>
    <name type="common">Dalmatian daisy</name>
    <name type="synonym">Chrysanthemum cinerariifolium</name>
    <dbReference type="NCBI Taxonomy" id="118510"/>
    <lineage>
        <taxon>Eukaryota</taxon>
        <taxon>Viridiplantae</taxon>
        <taxon>Streptophyta</taxon>
        <taxon>Embryophyta</taxon>
        <taxon>Tracheophyta</taxon>
        <taxon>Spermatophyta</taxon>
        <taxon>Magnoliopsida</taxon>
        <taxon>eudicotyledons</taxon>
        <taxon>Gunneridae</taxon>
        <taxon>Pentapetalae</taxon>
        <taxon>asterids</taxon>
        <taxon>campanulids</taxon>
        <taxon>Asterales</taxon>
        <taxon>Asteraceae</taxon>
        <taxon>Asteroideae</taxon>
        <taxon>Anthemideae</taxon>
        <taxon>Anthemidinae</taxon>
        <taxon>Tanacetum</taxon>
    </lineage>
</organism>